<organism evidence="2 3">
    <name type="scientific">Aeromicrobium halocynthiae</name>
    <dbReference type="NCBI Taxonomy" id="560557"/>
    <lineage>
        <taxon>Bacteria</taxon>
        <taxon>Bacillati</taxon>
        <taxon>Actinomycetota</taxon>
        <taxon>Actinomycetes</taxon>
        <taxon>Propionibacteriales</taxon>
        <taxon>Nocardioidaceae</taxon>
        <taxon>Aeromicrobium</taxon>
    </lineage>
</organism>
<keyword evidence="3" id="KW-1185">Reference proteome</keyword>
<dbReference type="Pfam" id="PF00085">
    <property type="entry name" value="Thioredoxin"/>
    <property type="match status" value="1"/>
</dbReference>
<gene>
    <name evidence="2" type="ORF">GCM10009821_23780</name>
</gene>
<evidence type="ECO:0000313" key="2">
    <source>
        <dbReference type="EMBL" id="GAA2082250.1"/>
    </source>
</evidence>
<dbReference type="SUPFAM" id="SSF52833">
    <property type="entry name" value="Thioredoxin-like"/>
    <property type="match status" value="1"/>
</dbReference>
<dbReference type="Gene3D" id="1.25.40.10">
    <property type="entry name" value="Tetratricopeptide repeat domain"/>
    <property type="match status" value="1"/>
</dbReference>
<dbReference type="Proteomes" id="UP001501480">
    <property type="component" value="Unassembled WGS sequence"/>
</dbReference>
<sequence length="306" mass="32067">MNFSRPGAIDLSALAKPASPPPSAAGGAASGATWVVDVTEQTFQTVALEGSMQHLVVLSLWSPRAAQSAEFNAVLARVTDSYAGAILLAQVDVDANVQIAQALQAQGVPLVVGLVKGQPVPLFQGTAEEADVRQYFDQLVTLGAQHGLTGRAAPVGGAAPADDEEAEEAPDPRFAAADAAFARNDFETVVGEYEKLLAQNPADAEVKERLAGARLLARTHGADLDSARRGAADAPDDVDAQLLVADLDVSGGHVEDAFARLIDLVRRTSGDDRERIRTRLVELFTVVGTDDPRVADARRALASALF</sequence>
<accession>A0ABN2W6E4</accession>
<dbReference type="InterPro" id="IPR011990">
    <property type="entry name" value="TPR-like_helical_dom_sf"/>
</dbReference>
<dbReference type="Pfam" id="PF14561">
    <property type="entry name" value="TPR_20"/>
    <property type="match status" value="1"/>
</dbReference>
<dbReference type="InterPro" id="IPR013766">
    <property type="entry name" value="Thioredoxin_domain"/>
</dbReference>
<comment type="caution">
    <text evidence="2">The sequence shown here is derived from an EMBL/GenBank/DDBJ whole genome shotgun (WGS) entry which is preliminary data.</text>
</comment>
<proteinExistence type="predicted"/>
<dbReference type="RefSeq" id="WP_344328864.1">
    <property type="nucleotide sequence ID" value="NZ_BAAAPY010000009.1"/>
</dbReference>
<name>A0ABN2W6E4_9ACTN</name>
<evidence type="ECO:0000259" key="1">
    <source>
        <dbReference type="Pfam" id="PF00085"/>
    </source>
</evidence>
<dbReference type="CDD" id="cd02956">
    <property type="entry name" value="ybbN"/>
    <property type="match status" value="1"/>
</dbReference>
<reference evidence="2 3" key="1">
    <citation type="journal article" date="2019" name="Int. J. Syst. Evol. Microbiol.">
        <title>The Global Catalogue of Microorganisms (GCM) 10K type strain sequencing project: providing services to taxonomists for standard genome sequencing and annotation.</title>
        <authorList>
            <consortium name="The Broad Institute Genomics Platform"/>
            <consortium name="The Broad Institute Genome Sequencing Center for Infectious Disease"/>
            <person name="Wu L."/>
            <person name="Ma J."/>
        </authorList>
    </citation>
    <scope>NUCLEOTIDE SEQUENCE [LARGE SCALE GENOMIC DNA]</scope>
    <source>
        <strain evidence="2 3">JCM 15749</strain>
    </source>
</reference>
<dbReference type="EMBL" id="BAAAPY010000009">
    <property type="protein sequence ID" value="GAA2082250.1"/>
    <property type="molecule type" value="Genomic_DNA"/>
</dbReference>
<dbReference type="InterPro" id="IPR036249">
    <property type="entry name" value="Thioredoxin-like_sf"/>
</dbReference>
<evidence type="ECO:0000313" key="3">
    <source>
        <dbReference type="Proteomes" id="UP001501480"/>
    </source>
</evidence>
<feature type="domain" description="Thioredoxin" evidence="1">
    <location>
        <begin position="36"/>
        <end position="136"/>
    </location>
</feature>
<dbReference type="Gene3D" id="3.40.30.10">
    <property type="entry name" value="Glutaredoxin"/>
    <property type="match status" value="1"/>
</dbReference>
<protein>
    <submittedName>
        <fullName evidence="2">Tetratricopeptide repeat protein</fullName>
    </submittedName>
</protein>